<comment type="pathway">
    <text evidence="1">Amino-sugar metabolism; 1,6-anhydro-N-acetylmuramate degradation.</text>
</comment>
<dbReference type="HAMAP" id="MF_01270">
    <property type="entry name" value="AnhMurNAc_kinase"/>
    <property type="match status" value="1"/>
</dbReference>
<accession>A0A1H6QC36</accession>
<dbReference type="OrthoDB" id="9763949at2"/>
<protein>
    <recommendedName>
        <fullName evidence="1">Anhydro-N-acetylmuramic acid kinase</fullName>
        <ecNumber evidence="1">2.7.1.170</ecNumber>
    </recommendedName>
    <alternativeName>
        <fullName evidence="1">AnhMurNAc kinase</fullName>
    </alternativeName>
</protein>
<evidence type="ECO:0000256" key="1">
    <source>
        <dbReference type="HAMAP-Rule" id="MF_01270"/>
    </source>
</evidence>
<keyword evidence="3" id="KW-1185">Reference proteome</keyword>
<dbReference type="Proteomes" id="UP000183028">
    <property type="component" value="Unassembled WGS sequence"/>
</dbReference>
<dbReference type="GO" id="GO:0005524">
    <property type="term" value="F:ATP binding"/>
    <property type="evidence" value="ECO:0007669"/>
    <property type="project" value="UniProtKB-UniRule"/>
</dbReference>
<dbReference type="GO" id="GO:0006040">
    <property type="term" value="P:amino sugar metabolic process"/>
    <property type="evidence" value="ECO:0007669"/>
    <property type="project" value="InterPro"/>
</dbReference>
<dbReference type="AlphaFoldDB" id="A0A1H6QC36"/>
<evidence type="ECO:0000313" key="2">
    <source>
        <dbReference type="EMBL" id="SEI41291.1"/>
    </source>
</evidence>
<dbReference type="PANTHER" id="PTHR30605">
    <property type="entry name" value="ANHYDRO-N-ACETYLMURAMIC ACID KINASE"/>
    <property type="match status" value="1"/>
</dbReference>
<proteinExistence type="inferred from homology"/>
<dbReference type="NCBIfam" id="NF007142">
    <property type="entry name" value="PRK09585.2-1"/>
    <property type="match status" value="1"/>
</dbReference>
<dbReference type="InterPro" id="IPR043129">
    <property type="entry name" value="ATPase_NBD"/>
</dbReference>
<dbReference type="UniPathway" id="UPA00544"/>
<dbReference type="NCBIfam" id="NF007148">
    <property type="entry name" value="PRK09585.3-2"/>
    <property type="match status" value="1"/>
</dbReference>
<keyword evidence="1" id="KW-0808">Transferase</keyword>
<evidence type="ECO:0000313" key="3">
    <source>
        <dbReference type="Proteomes" id="UP000183028"/>
    </source>
</evidence>
<organism evidence="2 3">
    <name type="scientific">Sharpea azabuensis</name>
    <dbReference type="NCBI Taxonomy" id="322505"/>
    <lineage>
        <taxon>Bacteria</taxon>
        <taxon>Bacillati</taxon>
        <taxon>Bacillota</taxon>
        <taxon>Erysipelotrichia</taxon>
        <taxon>Erysipelotrichales</taxon>
        <taxon>Coprobacillaceae</taxon>
        <taxon>Sharpea</taxon>
    </lineage>
</organism>
<dbReference type="eggNOG" id="COG2377">
    <property type="taxonomic scope" value="Bacteria"/>
</dbReference>
<dbReference type="GO" id="GO:0009254">
    <property type="term" value="P:peptidoglycan turnover"/>
    <property type="evidence" value="ECO:0007669"/>
    <property type="project" value="UniProtKB-UniRule"/>
</dbReference>
<dbReference type="STRING" id="322505.SAMN04487836_11616"/>
<keyword evidence="1" id="KW-0547">Nucleotide-binding</keyword>
<comment type="catalytic activity">
    <reaction evidence="1">
        <text>1,6-anhydro-N-acetyl-beta-muramate + ATP + H2O = N-acetyl-D-muramate 6-phosphate + ADP + H(+)</text>
        <dbReference type="Rhea" id="RHEA:24952"/>
        <dbReference type="ChEBI" id="CHEBI:15377"/>
        <dbReference type="ChEBI" id="CHEBI:15378"/>
        <dbReference type="ChEBI" id="CHEBI:30616"/>
        <dbReference type="ChEBI" id="CHEBI:58690"/>
        <dbReference type="ChEBI" id="CHEBI:58722"/>
        <dbReference type="ChEBI" id="CHEBI:456216"/>
        <dbReference type="EC" id="2.7.1.170"/>
    </reaction>
</comment>
<dbReference type="EMBL" id="FNYK01000003">
    <property type="protein sequence ID" value="SEI41291.1"/>
    <property type="molecule type" value="Genomic_DNA"/>
</dbReference>
<dbReference type="GeneID" id="54119365"/>
<dbReference type="RefSeq" id="WP_033161960.1">
    <property type="nucleotide sequence ID" value="NZ_FNYK01000003.1"/>
</dbReference>
<dbReference type="PANTHER" id="PTHR30605:SF0">
    <property type="entry name" value="ANHYDRO-N-ACETYLMURAMIC ACID KINASE"/>
    <property type="match status" value="1"/>
</dbReference>
<dbReference type="InterPro" id="IPR005338">
    <property type="entry name" value="Anhydro_N_Ac-Mur_kinase"/>
</dbReference>
<keyword evidence="1 2" id="KW-0418">Kinase</keyword>
<keyword evidence="1" id="KW-0067">ATP-binding</keyword>
<sequence length="378" mass="42691">MKAIGLMSGTSLDGLDIAYCDIQGNYTDTKVKLLDYREVKMPHHLKEKIQYCCQTDGGHVQDICSLNFELGSWFGQCTKNFMDERNITSIDYIASHGQTIYHIPEDTKNYHKSTLQIGEPALIAYKTGFQVIANFRAMDMAAEGQGAPLVPYADYLLYRDDHLDRILLNIGGISNITYLKKGCLEEDVYAFDTGPGNMLIDEAMRYFYGQEYDCDGKHAKRGRLCEALYQELMHMEYIHMVPPKSTGRELFGKQLAHVLFERYKIPADDFITTLTYFTADSIAYNIKTFTNGCDELIVAGGGAFNRTLLERLQSQLPHVRVLTQEEIGYSSNAKEAIAFVILGNETLHHHYANMISATGAKRKMILGTITPSTKEVFK</sequence>
<comment type="function">
    <text evidence="1">Catalyzes the specific phosphorylation of 1,6-anhydro-N-acetylmuramic acid (anhMurNAc) with the simultaneous cleavage of the 1,6-anhydro ring, generating MurNAc-6-P. Is required for the utilization of anhMurNAc either imported from the medium or derived from its own cell wall murein, and thus plays a role in cell wall recycling.</text>
</comment>
<comment type="similarity">
    <text evidence="1">Belongs to the anhydro-N-acetylmuramic acid kinase family.</text>
</comment>
<name>A0A1H6QC36_9FIRM</name>
<dbReference type="GO" id="GO:0097175">
    <property type="term" value="P:1,6-anhydro-N-acetyl-beta-muramic acid catabolic process"/>
    <property type="evidence" value="ECO:0007669"/>
    <property type="project" value="UniProtKB-UniRule"/>
</dbReference>
<keyword evidence="1" id="KW-0119">Carbohydrate metabolism</keyword>
<dbReference type="UniPathway" id="UPA00343"/>
<gene>
    <name evidence="1" type="primary">anmK</name>
    <name evidence="2" type="ORF">SAMN04487834_100316</name>
</gene>
<reference evidence="3" key="1">
    <citation type="submission" date="2016-10" db="EMBL/GenBank/DDBJ databases">
        <authorList>
            <person name="Varghese N."/>
        </authorList>
    </citation>
    <scope>NUCLEOTIDE SEQUENCE [LARGE SCALE GENOMIC DNA]</scope>
    <source>
        <strain evidence="3">DSM 20406</strain>
    </source>
</reference>
<comment type="pathway">
    <text evidence="1">Cell wall biogenesis; peptidoglycan recycling.</text>
</comment>
<dbReference type="GO" id="GO:0016773">
    <property type="term" value="F:phosphotransferase activity, alcohol group as acceptor"/>
    <property type="evidence" value="ECO:0007669"/>
    <property type="project" value="UniProtKB-UniRule"/>
</dbReference>
<dbReference type="EC" id="2.7.1.170" evidence="1"/>
<dbReference type="Gene3D" id="3.30.420.40">
    <property type="match status" value="2"/>
</dbReference>
<dbReference type="GO" id="GO:0016301">
    <property type="term" value="F:kinase activity"/>
    <property type="evidence" value="ECO:0007669"/>
    <property type="project" value="UniProtKB-KW"/>
</dbReference>
<dbReference type="SUPFAM" id="SSF53067">
    <property type="entry name" value="Actin-like ATPase domain"/>
    <property type="match status" value="1"/>
</dbReference>
<dbReference type="Pfam" id="PF03702">
    <property type="entry name" value="AnmK"/>
    <property type="match status" value="1"/>
</dbReference>
<dbReference type="CDD" id="cd24050">
    <property type="entry name" value="ASKHA_NBD_ANMK"/>
    <property type="match status" value="1"/>
</dbReference>
<feature type="binding site" evidence="1">
    <location>
        <begin position="9"/>
        <end position="16"/>
    </location>
    <ligand>
        <name>ATP</name>
        <dbReference type="ChEBI" id="CHEBI:30616"/>
    </ligand>
</feature>